<name>A0ABQ1J6D9_9PROT</name>
<gene>
    <name evidence="4" type="ORF">GCM10011505_44230</name>
</gene>
<dbReference type="Gene3D" id="3.40.50.2300">
    <property type="match status" value="2"/>
</dbReference>
<accession>A0ABQ1J6D9</accession>
<keyword evidence="2" id="KW-0732">Signal</keyword>
<dbReference type="InterPro" id="IPR028081">
    <property type="entry name" value="Leu-bd"/>
</dbReference>
<dbReference type="InterPro" id="IPR006311">
    <property type="entry name" value="TAT_signal"/>
</dbReference>
<evidence type="ECO:0000259" key="3">
    <source>
        <dbReference type="Pfam" id="PF13458"/>
    </source>
</evidence>
<organism evidence="4 5">
    <name type="scientific">Tistrella bauzanensis</name>
    <dbReference type="NCBI Taxonomy" id="657419"/>
    <lineage>
        <taxon>Bacteria</taxon>
        <taxon>Pseudomonadati</taxon>
        <taxon>Pseudomonadota</taxon>
        <taxon>Alphaproteobacteria</taxon>
        <taxon>Geminicoccales</taxon>
        <taxon>Geminicoccaceae</taxon>
        <taxon>Tistrella</taxon>
    </lineage>
</organism>
<proteinExistence type="inferred from homology"/>
<evidence type="ECO:0000256" key="2">
    <source>
        <dbReference type="ARBA" id="ARBA00022729"/>
    </source>
</evidence>
<dbReference type="RefSeq" id="WP_188582010.1">
    <property type="nucleotide sequence ID" value="NZ_BMDZ01000079.1"/>
</dbReference>
<evidence type="ECO:0000313" key="4">
    <source>
        <dbReference type="EMBL" id="GGB58525.1"/>
    </source>
</evidence>
<evidence type="ECO:0000256" key="1">
    <source>
        <dbReference type="ARBA" id="ARBA00010062"/>
    </source>
</evidence>
<dbReference type="CDD" id="cd06356">
    <property type="entry name" value="PBP1_amide_urea_BP-like"/>
    <property type="match status" value="1"/>
</dbReference>
<dbReference type="PANTHER" id="PTHR47628">
    <property type="match status" value="1"/>
</dbReference>
<dbReference type="PANTHER" id="PTHR47628:SF1">
    <property type="entry name" value="ALIPHATIC AMIDASE EXPRESSION-REGULATING PROTEIN"/>
    <property type="match status" value="1"/>
</dbReference>
<dbReference type="SUPFAM" id="SSF53822">
    <property type="entry name" value="Periplasmic binding protein-like I"/>
    <property type="match status" value="1"/>
</dbReference>
<feature type="domain" description="Leucine-binding protein" evidence="3">
    <location>
        <begin position="51"/>
        <end position="390"/>
    </location>
</feature>
<comment type="caution">
    <text evidence="4">The sequence shown here is derived from an EMBL/GenBank/DDBJ whole genome shotgun (WGS) entry which is preliminary data.</text>
</comment>
<protein>
    <submittedName>
        <fullName evidence="4">ABC transporter substrate-binding protein</fullName>
    </submittedName>
</protein>
<sequence>MSKNRTDLTTRGAASGSVTRRTFLRSTALAAGGLIAAPAIMRHAALGSDDPILIGSLHDQSGAVGTSGVPMVRALELGIEEVNAAGGVLGRPLKLVHYDTQSNIQLYTQYAQQIALKDKVAVVHGGITSASREAIRPVFGRYKTLYFYNTLYEGGVCDRNVFSTGTTPAQTVEKLVPYALERWGKKVYILAADYNYGQITAKWMEKYTKDNGGEVLSVDFFPLDVTNFGSTISKIQQAKPDVVFSALVGGNHTAFYRQWAAAGLKGSIPIASTTFGLVNELAALEASESDGIISGYGYYEELTTPASTKFTGALKEKFPGIPYISELAACTYEGFHLWVEAAKKAQSIDRMKVTEALESGMSFDGPTGTVTIDHKTHHTVRNAFLAEAKEKLWSVVGSYPDQPPADTAAVCDLIANPRDTKQYVISL</sequence>
<dbReference type="EMBL" id="BMDZ01000079">
    <property type="protein sequence ID" value="GGB58525.1"/>
    <property type="molecule type" value="Genomic_DNA"/>
</dbReference>
<reference evidence="5" key="1">
    <citation type="journal article" date="2019" name="Int. J. Syst. Evol. Microbiol.">
        <title>The Global Catalogue of Microorganisms (GCM) 10K type strain sequencing project: providing services to taxonomists for standard genome sequencing and annotation.</title>
        <authorList>
            <consortium name="The Broad Institute Genomics Platform"/>
            <consortium name="The Broad Institute Genome Sequencing Center for Infectious Disease"/>
            <person name="Wu L."/>
            <person name="Ma J."/>
        </authorList>
    </citation>
    <scope>NUCLEOTIDE SEQUENCE [LARGE SCALE GENOMIC DNA]</scope>
    <source>
        <strain evidence="5">CGMCC 1.10188</strain>
    </source>
</reference>
<dbReference type="Pfam" id="PF13458">
    <property type="entry name" value="Peripla_BP_6"/>
    <property type="match status" value="1"/>
</dbReference>
<dbReference type="InterPro" id="IPR028082">
    <property type="entry name" value="Peripla_BP_I"/>
</dbReference>
<dbReference type="PROSITE" id="PS51318">
    <property type="entry name" value="TAT"/>
    <property type="match status" value="1"/>
</dbReference>
<dbReference type="Proteomes" id="UP000603352">
    <property type="component" value="Unassembled WGS sequence"/>
</dbReference>
<keyword evidence="5" id="KW-1185">Reference proteome</keyword>
<comment type="similarity">
    <text evidence="1">Belongs to the leucine-binding protein family.</text>
</comment>
<evidence type="ECO:0000313" key="5">
    <source>
        <dbReference type="Proteomes" id="UP000603352"/>
    </source>
</evidence>